<dbReference type="EMBL" id="UINC01000140">
    <property type="protein sequence ID" value="SUZ49872.1"/>
    <property type="molecule type" value="Genomic_DNA"/>
</dbReference>
<reference evidence="2" key="1">
    <citation type="submission" date="2018-05" db="EMBL/GenBank/DDBJ databases">
        <authorList>
            <person name="Lanie J.A."/>
            <person name="Ng W.-L."/>
            <person name="Kazmierczak K.M."/>
            <person name="Andrzejewski T.M."/>
            <person name="Davidsen T.M."/>
            <person name="Wayne K.J."/>
            <person name="Tettelin H."/>
            <person name="Glass J.I."/>
            <person name="Rusch D."/>
            <person name="Podicherti R."/>
            <person name="Tsui H.-C.T."/>
            <person name="Winkler M.E."/>
        </authorList>
    </citation>
    <scope>NUCLEOTIDE SEQUENCE</scope>
</reference>
<gene>
    <name evidence="2" type="ORF">METZ01_LOCUS2726</name>
</gene>
<organism evidence="2">
    <name type="scientific">marine metagenome</name>
    <dbReference type="NCBI Taxonomy" id="408172"/>
    <lineage>
        <taxon>unclassified sequences</taxon>
        <taxon>metagenomes</taxon>
        <taxon>ecological metagenomes</taxon>
    </lineage>
</organism>
<dbReference type="PANTHER" id="PTHR43249">
    <property type="entry name" value="UDP-N-ACETYL-2-AMINO-2-DEOXY-D-GLUCURONATE OXIDASE"/>
    <property type="match status" value="1"/>
</dbReference>
<dbReference type="InterPro" id="IPR000683">
    <property type="entry name" value="Gfo/Idh/MocA-like_OxRdtase_N"/>
</dbReference>
<dbReference type="SUPFAM" id="SSF51735">
    <property type="entry name" value="NAD(P)-binding Rossmann-fold domains"/>
    <property type="match status" value="1"/>
</dbReference>
<dbReference type="PANTHER" id="PTHR43249:SF1">
    <property type="entry name" value="D-GLUCOSIDE 3-DEHYDROGENASE"/>
    <property type="match status" value="1"/>
</dbReference>
<proteinExistence type="predicted"/>
<sequence>MVGINGYGADYIDVLAQQPLNAIKVVGAVDPHWSRDCRSLECFPDAVPVYKSLKDCFEAGHAADLVVIASPIHHHIPQSVLALKHGCHVLCEKPLGSAIQEAKALMEACDRSDRSVRIGYQWSYSRGIQGLKNDIRMGRFGAPIRLKTICLWPRTTSYYQRNTWAGKLREAVTGRWILDSPLNNAQAHFLHNLFFLVGPTASTSALPIEVTAEACRVNHIESFDTVACRARTAENVEILFYGSHASQQSQGPRFELEFEQARVTFNANTHGQMNEIVVEDGTRCVDTYPSPAADGQFVKLDEAIRSVRTAQPVSCGPEAALAQTLCANGVHESLGQILTVSNDRRRMAHGPDRCWIAGLDADFQEAYQLGVLPSEIEGSLSVRGRTVDLKNYDQFPSREVGS</sequence>
<protein>
    <recommendedName>
        <fullName evidence="1">Gfo/Idh/MocA-like oxidoreductase N-terminal domain-containing protein</fullName>
    </recommendedName>
</protein>
<evidence type="ECO:0000313" key="2">
    <source>
        <dbReference type="EMBL" id="SUZ49872.1"/>
    </source>
</evidence>
<dbReference type="SUPFAM" id="SSF55347">
    <property type="entry name" value="Glyceraldehyde-3-phosphate dehydrogenase-like, C-terminal domain"/>
    <property type="match status" value="1"/>
</dbReference>
<feature type="domain" description="Gfo/Idh/MocA-like oxidoreductase N-terminal" evidence="1">
    <location>
        <begin position="1"/>
        <end position="120"/>
    </location>
</feature>
<dbReference type="InterPro" id="IPR036291">
    <property type="entry name" value="NAD(P)-bd_dom_sf"/>
</dbReference>
<name>A0A381N5J3_9ZZZZ</name>
<accession>A0A381N5J3</accession>
<evidence type="ECO:0000259" key="1">
    <source>
        <dbReference type="Pfam" id="PF01408"/>
    </source>
</evidence>
<dbReference type="InterPro" id="IPR052515">
    <property type="entry name" value="Gfo/Idh/MocA_Oxidoreductase"/>
</dbReference>
<dbReference type="Gene3D" id="3.40.50.720">
    <property type="entry name" value="NAD(P)-binding Rossmann-like Domain"/>
    <property type="match status" value="1"/>
</dbReference>
<dbReference type="Pfam" id="PF01408">
    <property type="entry name" value="GFO_IDH_MocA"/>
    <property type="match status" value="1"/>
</dbReference>
<dbReference type="AlphaFoldDB" id="A0A381N5J3"/>
<dbReference type="GO" id="GO:0000166">
    <property type="term" value="F:nucleotide binding"/>
    <property type="evidence" value="ECO:0007669"/>
    <property type="project" value="InterPro"/>
</dbReference>
<dbReference type="Gene3D" id="3.30.360.10">
    <property type="entry name" value="Dihydrodipicolinate Reductase, domain 2"/>
    <property type="match status" value="1"/>
</dbReference>